<protein>
    <submittedName>
        <fullName evidence="3">Retrovirus-related Pol polyprotein from transposon RE1</fullName>
    </submittedName>
</protein>
<dbReference type="CDD" id="cd09272">
    <property type="entry name" value="RNase_HI_RT_Ty1"/>
    <property type="match status" value="1"/>
</dbReference>
<dbReference type="PANTHER" id="PTHR11439:SF455">
    <property type="entry name" value="RLK (RECEPTOR-LIKE PROTEIN KINASE) 8, PUTATIVE-RELATED"/>
    <property type="match status" value="1"/>
</dbReference>
<evidence type="ECO:0000259" key="2">
    <source>
        <dbReference type="Pfam" id="PF07727"/>
    </source>
</evidence>
<evidence type="ECO:0000313" key="4">
    <source>
        <dbReference type="Proteomes" id="UP000288805"/>
    </source>
</evidence>
<dbReference type="EMBL" id="QGNW01000174">
    <property type="protein sequence ID" value="RVW88320.1"/>
    <property type="molecule type" value="Genomic_DNA"/>
</dbReference>
<name>A0A438HV98_VITVI</name>
<dbReference type="InterPro" id="IPR013103">
    <property type="entry name" value="RVT_2"/>
</dbReference>
<dbReference type="SUPFAM" id="SSF56672">
    <property type="entry name" value="DNA/RNA polymerases"/>
    <property type="match status" value="1"/>
</dbReference>
<feature type="domain" description="Reverse transcriptase Ty1/copia-type" evidence="2">
    <location>
        <begin position="11"/>
        <end position="154"/>
    </location>
</feature>
<accession>A0A438HV98</accession>
<gene>
    <name evidence="3" type="primary">RE1_355</name>
    <name evidence="3" type="ORF">CK203_040960</name>
</gene>
<evidence type="ECO:0000313" key="3">
    <source>
        <dbReference type="EMBL" id="RVW88320.1"/>
    </source>
</evidence>
<dbReference type="PANTHER" id="PTHR11439">
    <property type="entry name" value="GAG-POL-RELATED RETROTRANSPOSON"/>
    <property type="match status" value="1"/>
</dbReference>
<feature type="region of interest" description="Disordered" evidence="1">
    <location>
        <begin position="341"/>
        <end position="366"/>
    </location>
</feature>
<organism evidence="3 4">
    <name type="scientific">Vitis vinifera</name>
    <name type="common">Grape</name>
    <dbReference type="NCBI Taxonomy" id="29760"/>
    <lineage>
        <taxon>Eukaryota</taxon>
        <taxon>Viridiplantae</taxon>
        <taxon>Streptophyta</taxon>
        <taxon>Embryophyta</taxon>
        <taxon>Tracheophyta</taxon>
        <taxon>Spermatophyta</taxon>
        <taxon>Magnoliopsida</taxon>
        <taxon>eudicotyledons</taxon>
        <taxon>Gunneridae</taxon>
        <taxon>Pentapetalae</taxon>
        <taxon>rosids</taxon>
        <taxon>Vitales</taxon>
        <taxon>Vitaceae</taxon>
        <taxon>Viteae</taxon>
        <taxon>Vitis</taxon>
    </lineage>
</organism>
<dbReference type="Pfam" id="PF07727">
    <property type="entry name" value="RVT_2"/>
    <property type="match status" value="1"/>
</dbReference>
<comment type="caution">
    <text evidence="3">The sequence shown here is derived from an EMBL/GenBank/DDBJ whole genome shotgun (WGS) entry which is preliminary data.</text>
</comment>
<sequence>MNKEFDALLANGTWTLVPKPPYANLVDCKWVYKIKRKADGGIERFKACLVAKGFHQHEGVDFGETFSPVVKPTTIRMVLSLAVSRGWHLRQIDIQNAFLHGVLQEDVYMTQPPRFIHPQLTHHVCKLQKSLYGLRQAPQAWFSRLTDQLQALGFIGNIHAINKVISLLQDNFTVKDMGELSFFLGIEAICSDHVHKVSKYMQNPIEPHWATVKRILRYLKNTISHALLIQPIIDLKLHTFSDADWASDRDDRRCDNIGATYLTSNPLFHTCTNHIEIDFHYVRDQVLRGQLHVQFVSTKDQYVDALTKPLTSSRFLLLRDNLRVHSLPFRLRGHVEEQVNETNSSAADSSISGVQSTSTNSTCLGV</sequence>
<dbReference type="AlphaFoldDB" id="A0A438HV98"/>
<dbReference type="InterPro" id="IPR043502">
    <property type="entry name" value="DNA/RNA_pol_sf"/>
</dbReference>
<proteinExistence type="predicted"/>
<dbReference type="Proteomes" id="UP000288805">
    <property type="component" value="Unassembled WGS sequence"/>
</dbReference>
<evidence type="ECO:0000256" key="1">
    <source>
        <dbReference type="SAM" id="MobiDB-lite"/>
    </source>
</evidence>
<reference evidence="3 4" key="1">
    <citation type="journal article" date="2018" name="PLoS Genet.">
        <title>Population sequencing reveals clonal diversity and ancestral inbreeding in the grapevine cultivar Chardonnay.</title>
        <authorList>
            <person name="Roach M.J."/>
            <person name="Johnson D.L."/>
            <person name="Bohlmann J."/>
            <person name="van Vuuren H.J."/>
            <person name="Jones S.J."/>
            <person name="Pretorius I.S."/>
            <person name="Schmidt S.A."/>
            <person name="Borneman A.R."/>
        </authorList>
    </citation>
    <scope>NUCLEOTIDE SEQUENCE [LARGE SCALE GENOMIC DNA]</scope>
    <source>
        <strain evidence="4">cv. Chardonnay</strain>
        <tissue evidence="3">Leaf</tissue>
    </source>
</reference>